<evidence type="ECO:0000259" key="2">
    <source>
        <dbReference type="PROSITE" id="PS50011"/>
    </source>
</evidence>
<dbReference type="GO" id="GO:0005524">
    <property type="term" value="F:ATP binding"/>
    <property type="evidence" value="ECO:0007669"/>
    <property type="project" value="InterPro"/>
</dbReference>
<feature type="compositionally biased region" description="Low complexity" evidence="1">
    <location>
        <begin position="13"/>
        <end position="25"/>
    </location>
</feature>
<comment type="caution">
    <text evidence="3">The sequence shown here is derived from an EMBL/GenBank/DDBJ whole genome shotgun (WGS) entry which is preliminary data.</text>
</comment>
<sequence>MMQDKSSNQFEKSPQQRQQRNSRPSPKNRKDEPKLSFFDPLIERSLEFTKPSPDILKIWDSVCESPDAYALMLVKTSTSATLRAAFPSSYANQNFLGAALAAGANLAQGAGGSTQNLSVGAALLADRRKSLYAGASSPNGKGSNTTTAPQTTNALLYCVLCSEHMFLFIPPENGDPYEMDGETLVQNAPDFYLNVEFSKLTVIKTEENGYPIKQGFTLSLRERQHDFIIQIPPPQPELLPSQTPDALNINNNTGPTTPNNTNQLNVTGKPISIKENLLLRNQISHVDHVNPILKVAGAGGATGKDVRRSSVQVGQISSRAQALKQKSQISILGGGANGNKAMEIALESFENPIQFQFHKGGAAATTGGPIDVKAELKLIYKQWMCCLNESVVRSENLKKYNVVEQIGIGGQARVYKIMGKNPSFYPPHLLDELKQSDSFNRTYAIKIISKKKFDTMDKSERYQMLDEIRIMRNLKNCANTIKLLKIYESDSYLNLLMEFQEGGTLGDRLEKNAKFTEEESKMIAAQLLLTIDFMSIKGIIHRDLKPENILLNSRKDGIYDLRVADYGFACMFDVNNPNFEYTGDKYVCGTAGYISPEAFEGKGYSPKSDVFSIGSILFSLLTSKNLFAGRDYNQIMENNKQCTLNDLTYKMRNLQQDAKDLLPQMIAKDPSKRITAKQALLHPWFQTEHLAVQSSLNLNSLLAKNSNGTVSQLQVLMHSGSIVSHNQTVLHSLSIHTKNNHLSLRNQLHLQMKTKGTQECEQNQNGQTLRPQNRQISLAGFKPGMIVTGTLLAQRMQSIQPALNNQSSINPALHNQNSLNSNFQGKNLPGFQNMQSLNPALQNMQSLNPALQHLQSLNPNVPNLSQNPAFVYQNSLNPVLQNMNSLNPPQHSKRSDTLSSHRSYLPIRRDPTMDSAYGRNISQRSEIIQQFNYYKILSDYKKNKFSNPHSNVQGSPPGFGGNRQQYSQFLELPMAKGGGRASSAGNQAAAAAAAALQGGQPNALAQPNGNQSFHQMVMEQQQNLLFCVSESNIAQHAPFIPQHSQNERDSSGMRFSSNHLIDSSKQHLELFNNSKIDQSLAQDEEEKQRLQLDTQQAQSKLEPPGLARLAPVQAKRRNSKVKATDVSKAVKETAEAGAGEAKAEEAFRRQNLHAGGNSKISGQKKKRRPSNVFRSRPVLTPSGKQINNIKELAPVTPKTPPPPIQIQAFNHTLNKEPSLTVQGEGKDPVAVASLHYEHCENQGKQEIMTPPMGGATLQSRMKCFQQMSLRRVRAR</sequence>
<feature type="region of interest" description="Disordered" evidence="1">
    <location>
        <begin position="1149"/>
        <end position="1182"/>
    </location>
</feature>
<protein>
    <recommendedName>
        <fullName evidence="2">Protein kinase domain-containing protein</fullName>
    </recommendedName>
</protein>
<evidence type="ECO:0000313" key="3">
    <source>
        <dbReference type="EMBL" id="TNV86707.1"/>
    </source>
</evidence>
<gene>
    <name evidence="3" type="ORF">FGO68_gene1092</name>
</gene>
<dbReference type="PROSITE" id="PS50011">
    <property type="entry name" value="PROTEIN_KINASE_DOM"/>
    <property type="match status" value="1"/>
</dbReference>
<dbReference type="PROSITE" id="PS00108">
    <property type="entry name" value="PROTEIN_KINASE_ST"/>
    <property type="match status" value="1"/>
</dbReference>
<dbReference type="Gene3D" id="1.10.510.10">
    <property type="entry name" value="Transferase(Phosphotransferase) domain 1"/>
    <property type="match status" value="1"/>
</dbReference>
<dbReference type="EMBL" id="RRYP01000884">
    <property type="protein sequence ID" value="TNV86707.1"/>
    <property type="molecule type" value="Genomic_DNA"/>
</dbReference>
<accession>A0A8J8P2C0</accession>
<dbReference type="InterPro" id="IPR008271">
    <property type="entry name" value="Ser/Thr_kinase_AS"/>
</dbReference>
<dbReference type="InterPro" id="IPR000719">
    <property type="entry name" value="Prot_kinase_dom"/>
</dbReference>
<dbReference type="AlphaFoldDB" id="A0A8J8P2C0"/>
<feature type="domain" description="Protein kinase" evidence="2">
    <location>
        <begin position="400"/>
        <end position="685"/>
    </location>
</feature>
<keyword evidence="4" id="KW-1185">Reference proteome</keyword>
<dbReference type="Pfam" id="PF00069">
    <property type="entry name" value="Pkinase"/>
    <property type="match status" value="1"/>
</dbReference>
<proteinExistence type="predicted"/>
<evidence type="ECO:0000256" key="1">
    <source>
        <dbReference type="SAM" id="MobiDB-lite"/>
    </source>
</evidence>
<dbReference type="PANTHER" id="PTHR24347">
    <property type="entry name" value="SERINE/THREONINE-PROTEIN KINASE"/>
    <property type="match status" value="1"/>
</dbReference>
<organism evidence="3 4">
    <name type="scientific">Halteria grandinella</name>
    <dbReference type="NCBI Taxonomy" id="5974"/>
    <lineage>
        <taxon>Eukaryota</taxon>
        <taxon>Sar</taxon>
        <taxon>Alveolata</taxon>
        <taxon>Ciliophora</taxon>
        <taxon>Intramacronucleata</taxon>
        <taxon>Spirotrichea</taxon>
        <taxon>Stichotrichia</taxon>
        <taxon>Sporadotrichida</taxon>
        <taxon>Halteriidae</taxon>
        <taxon>Halteria</taxon>
    </lineage>
</organism>
<dbReference type="InterPro" id="IPR011009">
    <property type="entry name" value="Kinase-like_dom_sf"/>
</dbReference>
<feature type="region of interest" description="Disordered" evidence="1">
    <location>
        <begin position="1080"/>
        <end position="1107"/>
    </location>
</feature>
<reference evidence="3" key="1">
    <citation type="submission" date="2019-06" db="EMBL/GenBank/DDBJ databases">
        <authorList>
            <person name="Zheng W."/>
        </authorList>
    </citation>
    <scope>NUCLEOTIDE SEQUENCE</scope>
    <source>
        <strain evidence="3">QDHG01</strain>
    </source>
</reference>
<dbReference type="Proteomes" id="UP000785679">
    <property type="component" value="Unassembled WGS sequence"/>
</dbReference>
<dbReference type="SMART" id="SM00220">
    <property type="entry name" value="S_TKc"/>
    <property type="match status" value="1"/>
</dbReference>
<dbReference type="SUPFAM" id="SSF56112">
    <property type="entry name" value="Protein kinase-like (PK-like)"/>
    <property type="match status" value="1"/>
</dbReference>
<feature type="region of interest" description="Disordered" evidence="1">
    <location>
        <begin position="1"/>
        <end position="36"/>
    </location>
</feature>
<feature type="compositionally biased region" description="Polar residues" evidence="1">
    <location>
        <begin position="1"/>
        <end position="12"/>
    </location>
</feature>
<dbReference type="GO" id="GO:0004672">
    <property type="term" value="F:protein kinase activity"/>
    <property type="evidence" value="ECO:0007669"/>
    <property type="project" value="InterPro"/>
</dbReference>
<name>A0A8J8P2C0_HALGN</name>
<evidence type="ECO:0000313" key="4">
    <source>
        <dbReference type="Proteomes" id="UP000785679"/>
    </source>
</evidence>